<evidence type="ECO:0000313" key="6">
    <source>
        <dbReference type="EMBL" id="AWH86397.1"/>
    </source>
</evidence>
<sequence length="229" mass="24055">MENETHFINRSGWLRAAVLGANDGILSTTSLAIGVAAASDTRSPIVLAAMAGLVAGALSMAAGEYVSVSSQSDVEKSDLDREMRELSEFPEEELEELTQIYIKRGLTPTLAKEVALQLTAHNALEAHARDELGINEITQAKPLQAAFASALAFLCGGTLPFLVAIFAPIKNMVYLQYGFAIVFLALSGTLAAGAGGSGKFKSIARICIWGTIAMAASALVGYLFDVNVA</sequence>
<evidence type="ECO:0000256" key="5">
    <source>
        <dbReference type="SAM" id="Phobius"/>
    </source>
</evidence>
<evidence type="ECO:0000256" key="4">
    <source>
        <dbReference type="ARBA" id="ARBA00023136"/>
    </source>
</evidence>
<dbReference type="PANTHER" id="PTHR31851">
    <property type="entry name" value="FE(2+)/MN(2+) TRANSPORTER PCL1"/>
    <property type="match status" value="1"/>
</dbReference>
<evidence type="ECO:0000313" key="7">
    <source>
        <dbReference type="Proteomes" id="UP000244929"/>
    </source>
</evidence>
<dbReference type="InterPro" id="IPR008217">
    <property type="entry name" value="Ccc1_fam"/>
</dbReference>
<evidence type="ECO:0000256" key="3">
    <source>
        <dbReference type="ARBA" id="ARBA00022989"/>
    </source>
</evidence>
<dbReference type="RefSeq" id="WP_108779120.1">
    <property type="nucleotide sequence ID" value="NZ_CP029186.1"/>
</dbReference>
<feature type="transmembrane region" description="Helical" evidence="5">
    <location>
        <begin position="206"/>
        <end position="224"/>
    </location>
</feature>
<keyword evidence="4 5" id="KW-0472">Membrane</keyword>
<keyword evidence="2 5" id="KW-0812">Transmembrane</keyword>
<comment type="subcellular location">
    <subcellularLocation>
        <location evidence="1">Endomembrane system</location>
        <topology evidence="1">Multi-pass membrane protein</topology>
    </subcellularLocation>
</comment>
<dbReference type="Pfam" id="PF01988">
    <property type="entry name" value="VIT1"/>
    <property type="match status" value="1"/>
</dbReference>
<dbReference type="AlphaFoldDB" id="A0A2S1R193"/>
<dbReference type="Proteomes" id="UP000244929">
    <property type="component" value="Chromosome"/>
</dbReference>
<feature type="transmembrane region" description="Helical" evidence="5">
    <location>
        <begin position="45"/>
        <end position="66"/>
    </location>
</feature>
<protein>
    <recommendedName>
        <fullName evidence="8">VIT family protein</fullName>
    </recommendedName>
</protein>
<evidence type="ECO:0008006" key="8">
    <source>
        <dbReference type="Google" id="ProtNLM"/>
    </source>
</evidence>
<dbReference type="GO" id="GO:0030026">
    <property type="term" value="P:intracellular manganese ion homeostasis"/>
    <property type="evidence" value="ECO:0007669"/>
    <property type="project" value="InterPro"/>
</dbReference>
<feature type="transmembrane region" description="Helical" evidence="5">
    <location>
        <begin position="12"/>
        <end position="39"/>
    </location>
</feature>
<dbReference type="OrthoDB" id="188924at2"/>
<accession>A0A2S1R193</accession>
<dbReference type="GO" id="GO:0012505">
    <property type="term" value="C:endomembrane system"/>
    <property type="evidence" value="ECO:0007669"/>
    <property type="project" value="UniProtKB-SubCell"/>
</dbReference>
<dbReference type="CDD" id="cd02432">
    <property type="entry name" value="Nodulin-21_like_1"/>
    <property type="match status" value="1"/>
</dbReference>
<evidence type="ECO:0000256" key="1">
    <source>
        <dbReference type="ARBA" id="ARBA00004127"/>
    </source>
</evidence>
<dbReference type="KEGG" id="falb:HYN59_15335"/>
<name>A0A2S1R193_9FLAO</name>
<reference evidence="6 7" key="1">
    <citation type="submission" date="2018-04" db="EMBL/GenBank/DDBJ databases">
        <title>Genome sequencing of Flavobacterium sp. HYN0059.</title>
        <authorList>
            <person name="Yi H."/>
            <person name="Baek C."/>
        </authorList>
    </citation>
    <scope>NUCLEOTIDE SEQUENCE [LARGE SCALE GENOMIC DNA]</scope>
    <source>
        <strain evidence="6 7">HYN0059</strain>
    </source>
</reference>
<feature type="transmembrane region" description="Helical" evidence="5">
    <location>
        <begin position="173"/>
        <end position="194"/>
    </location>
</feature>
<keyword evidence="7" id="KW-1185">Reference proteome</keyword>
<proteinExistence type="predicted"/>
<dbReference type="EMBL" id="CP029186">
    <property type="protein sequence ID" value="AWH86397.1"/>
    <property type="molecule type" value="Genomic_DNA"/>
</dbReference>
<feature type="transmembrane region" description="Helical" evidence="5">
    <location>
        <begin position="145"/>
        <end position="167"/>
    </location>
</feature>
<dbReference type="GO" id="GO:0005384">
    <property type="term" value="F:manganese ion transmembrane transporter activity"/>
    <property type="evidence" value="ECO:0007669"/>
    <property type="project" value="InterPro"/>
</dbReference>
<gene>
    <name evidence="6" type="ORF">HYN59_15335</name>
</gene>
<keyword evidence="3 5" id="KW-1133">Transmembrane helix</keyword>
<organism evidence="6 7">
    <name type="scientific">Flavobacterium album</name>
    <dbReference type="NCBI Taxonomy" id="2175091"/>
    <lineage>
        <taxon>Bacteria</taxon>
        <taxon>Pseudomonadati</taxon>
        <taxon>Bacteroidota</taxon>
        <taxon>Flavobacteriia</taxon>
        <taxon>Flavobacteriales</taxon>
        <taxon>Flavobacteriaceae</taxon>
        <taxon>Flavobacterium</taxon>
    </lineage>
</organism>
<evidence type="ECO:0000256" key="2">
    <source>
        <dbReference type="ARBA" id="ARBA00022692"/>
    </source>
</evidence>